<accession>A0A816G5Z6</accession>
<keyword evidence="3" id="KW-1185">Reference proteome</keyword>
<dbReference type="GO" id="GO:0007165">
    <property type="term" value="P:signal transduction"/>
    <property type="evidence" value="ECO:0007669"/>
    <property type="project" value="InterPro"/>
</dbReference>
<dbReference type="EMBL" id="CAJNOR010012853">
    <property type="protein sequence ID" value="CAF1670098.1"/>
    <property type="molecule type" value="Genomic_DNA"/>
</dbReference>
<protein>
    <recommendedName>
        <fullName evidence="1">TIR domain-containing protein</fullName>
    </recommendedName>
</protein>
<name>A0A816G5Z6_ADIRI</name>
<sequence length="636" mass="74502">QFSRQTAFKSLENLNKTRLKNYFLLTKEEQEEEMNKIYYKHVYYLLLISSQTISFIPFDSLDDQLFIEDHLDLFEIFIRRIDQRMPKESDGQRTLGIIGERILTFLWNLTDRIILIPILLRTNLAENTLKWIQQSDSLTEKSRRAFPSILQNIARHDQGAEKLNQFDAIEILKAYQQKKLEKTGSRKLLISMAIALLSTPEQLKDNKKGMNAVLNQLLQLVIDSFGSDRFRSDGIHVSEPLQVLVKLFVVDERTLDYILNHAETECSSNFVSTICLFIEIFLQFSDSLKQSDRVEQFTLIATTNVLWSISFLHYSKEEFLKNKLFIRTIKKINEDLDENDIIQQYKPKSMENIQQAIQGILHNLDFQQESTHSIQNRTGQKWIMISYCHENIDLCNEISKYLKNSIKDLNIWIDQTHTDGSVDLWESIAQGIEQSTAVLCFLSEEYFQSKSCRQEFVYANDSLKKPIVPILIKSFQPKGWLGYIRMTGLKYIRFKDENQLEEKKKGELLNTILALLSIKTDEPKESLSAPRPIDEIPSNSTNEIQRWFQSNRLSKDFYDLFQFETREELLDYAQLLFKDPERQMNIYDKIYSQKYHGKQMASHEFLRFTKALKQFVQADSSSISSTQVKSKICVLS</sequence>
<organism evidence="2 3">
    <name type="scientific">Adineta ricciae</name>
    <name type="common">Rotifer</name>
    <dbReference type="NCBI Taxonomy" id="249248"/>
    <lineage>
        <taxon>Eukaryota</taxon>
        <taxon>Metazoa</taxon>
        <taxon>Spiralia</taxon>
        <taxon>Gnathifera</taxon>
        <taxon>Rotifera</taxon>
        <taxon>Eurotatoria</taxon>
        <taxon>Bdelloidea</taxon>
        <taxon>Adinetida</taxon>
        <taxon>Adinetidae</taxon>
        <taxon>Adineta</taxon>
    </lineage>
</organism>
<dbReference type="SMART" id="SM00255">
    <property type="entry name" value="TIR"/>
    <property type="match status" value="1"/>
</dbReference>
<proteinExistence type="predicted"/>
<evidence type="ECO:0000259" key="1">
    <source>
        <dbReference type="PROSITE" id="PS50104"/>
    </source>
</evidence>
<dbReference type="PANTHER" id="PTHR46270:SF2">
    <property type="entry name" value="TIR DOMAIN-CONTAINING PROTEIN"/>
    <property type="match status" value="1"/>
</dbReference>
<dbReference type="InterPro" id="IPR035897">
    <property type="entry name" value="Toll_tir_struct_dom_sf"/>
</dbReference>
<dbReference type="Pfam" id="PF13676">
    <property type="entry name" value="TIR_2"/>
    <property type="match status" value="1"/>
</dbReference>
<dbReference type="InterPro" id="IPR000157">
    <property type="entry name" value="TIR_dom"/>
</dbReference>
<evidence type="ECO:0000313" key="3">
    <source>
        <dbReference type="Proteomes" id="UP000663828"/>
    </source>
</evidence>
<feature type="domain" description="TIR" evidence="1">
    <location>
        <begin position="379"/>
        <end position="512"/>
    </location>
</feature>
<dbReference type="AlphaFoldDB" id="A0A816G5Z6"/>
<dbReference type="Proteomes" id="UP000663828">
    <property type="component" value="Unassembled WGS sequence"/>
</dbReference>
<dbReference type="SUPFAM" id="SSF52200">
    <property type="entry name" value="Toll/Interleukin receptor TIR domain"/>
    <property type="match status" value="1"/>
</dbReference>
<evidence type="ECO:0000313" key="2">
    <source>
        <dbReference type="EMBL" id="CAF1670098.1"/>
    </source>
</evidence>
<gene>
    <name evidence="2" type="ORF">XAT740_LOCUS58511</name>
</gene>
<feature type="non-terminal residue" evidence="2">
    <location>
        <position position="1"/>
    </location>
</feature>
<dbReference type="Gene3D" id="3.40.50.10140">
    <property type="entry name" value="Toll/interleukin-1 receptor homology (TIR) domain"/>
    <property type="match status" value="1"/>
</dbReference>
<dbReference type="PANTHER" id="PTHR46270">
    <property type="entry name" value="ARMADILLO-TYPE FOLD-RELATED"/>
    <property type="match status" value="1"/>
</dbReference>
<comment type="caution">
    <text evidence="2">The sequence shown here is derived from an EMBL/GenBank/DDBJ whole genome shotgun (WGS) entry which is preliminary data.</text>
</comment>
<reference evidence="2" key="1">
    <citation type="submission" date="2021-02" db="EMBL/GenBank/DDBJ databases">
        <authorList>
            <person name="Nowell W R."/>
        </authorList>
    </citation>
    <scope>NUCLEOTIDE SEQUENCE</scope>
</reference>
<dbReference type="PROSITE" id="PS50104">
    <property type="entry name" value="TIR"/>
    <property type="match status" value="1"/>
</dbReference>